<dbReference type="Proteomes" id="UP000315363">
    <property type="component" value="Unassembled WGS sequence"/>
</dbReference>
<dbReference type="Pfam" id="PF11958">
    <property type="entry name" value="DUF3472"/>
    <property type="match status" value="1"/>
</dbReference>
<evidence type="ECO:0000313" key="2">
    <source>
        <dbReference type="EMBL" id="TQO37128.1"/>
    </source>
</evidence>
<comment type="caution">
    <text evidence="2">The sequence shown here is derived from an EMBL/GenBank/DDBJ whole genome shotgun (WGS) entry which is preliminary data.</text>
</comment>
<dbReference type="RefSeq" id="WP_227020857.1">
    <property type="nucleotide sequence ID" value="NZ_VHIF01000001.1"/>
</dbReference>
<dbReference type="Pfam" id="PF16871">
    <property type="entry name" value="DUF5077"/>
    <property type="match status" value="1"/>
</dbReference>
<dbReference type="InterPro" id="IPR031712">
    <property type="entry name" value="DUF5077"/>
</dbReference>
<proteinExistence type="predicted"/>
<name>A0ABY3A9K8_9FLAO</name>
<evidence type="ECO:0000313" key="3">
    <source>
        <dbReference type="Proteomes" id="UP000315363"/>
    </source>
</evidence>
<accession>A0ABY3A9K8</accession>
<evidence type="ECO:0000259" key="1">
    <source>
        <dbReference type="Pfam" id="PF16871"/>
    </source>
</evidence>
<feature type="domain" description="DUF5077" evidence="1">
    <location>
        <begin position="81"/>
        <end position="202"/>
    </location>
</feature>
<dbReference type="InterPro" id="IPR021862">
    <property type="entry name" value="DUF3472"/>
</dbReference>
<reference evidence="2 3" key="1">
    <citation type="submission" date="2019-06" db="EMBL/GenBank/DDBJ databases">
        <title>A large-scale integrated study on North Sea by COGITO (Coastal Microbe Genomic &amp; Taxonomic Observatory).</title>
        <authorList>
            <person name="Teeling H."/>
        </authorList>
    </citation>
    <scope>NUCLEOTIDE SEQUENCE [LARGE SCALE GENOMIC DNA]</scope>
    <source>
        <strain evidence="2 3">MAR_2009_79</strain>
    </source>
</reference>
<gene>
    <name evidence="2" type="ORF">GQ41_1728</name>
</gene>
<keyword evidence="3" id="KW-1185">Reference proteome</keyword>
<organism evidence="2 3">
    <name type="scientific">Arenibacter algicola</name>
    <dbReference type="NCBI Taxonomy" id="616991"/>
    <lineage>
        <taxon>Bacteria</taxon>
        <taxon>Pseudomonadati</taxon>
        <taxon>Bacteroidota</taxon>
        <taxon>Flavobacteriia</taxon>
        <taxon>Flavobacteriales</taxon>
        <taxon>Flavobacteriaceae</taxon>
        <taxon>Arenibacter</taxon>
    </lineage>
</organism>
<protein>
    <submittedName>
        <fullName evidence="2">Uncharacterized protein DUF5077</fullName>
    </submittedName>
</protein>
<sequence length="483" mass="54140">MSRIKNLNITITVTTIKIMGITNIGSKIFKMATTSSMPSSKGCINSVGLSLLFMVGSCTTLSKQDNAEEISLEKLSLTDSIKPGGNSWVVNEVRDNRHLISDEGIRNWNDANTVIRTYFKTDQVGQLNVGLNLKVMDGTSKIKVTLDGTTKVIQVSNKDFETVDVGVFKLTTAGYHYVELQGLEKTASNFGDVNEVLIGGQAANGKLTYVKEDFYWGRRGPSVHLSYTTPENTDILWFYNEITVPEKEDVIGSYYMANGFGEGYFGMQVNSETERRILFSVWSPFETQDPKSIPEEYRIILLGKGEGVTTGEFGNEGSGGQSYKVFNWKAGNTYKFLLKGEPSVNNSTDYTAYFYDPETDKWNLIASFRRPHTSTYLKRPHSFLENFRTEVGHISRMGEYTNQWIMDTKGQWHELTKAKFTADATARKGSREDYAGGAVGNKFFMKNCGFINEMTTIDTFHERIANGVAPVIDFSLLEKLIQL</sequence>
<dbReference type="EMBL" id="VHIF01000001">
    <property type="protein sequence ID" value="TQO37128.1"/>
    <property type="molecule type" value="Genomic_DNA"/>
</dbReference>